<sequence length="337" mass="35281">MTLNSFRSFRSTAAVAAGAATILALSACGGTAEGETDSGGESATTKLSISATGVDSLPFMAILQVGVDKGWFKEEGLDVSMFSGGGGGNTLRVVTSGDADMAIAGNSSVLLAAKQPSSNLTVVAPWFQVNDFYWIAPKGKSQPLDKATLGFSSAGSSTELLVKGLEKKLGVKSQAVGGMGDNWTAAKAGEVTAGWAMHPFLTQKQEEEGAEVLVSAREHLGDVPADLVAVNSDYAKANPENLRKFFKVSQRLMDYVVQDSAAAAKDIAPIVKVDEAIVAKALADTPDLEKAYSLKVDAKALENLSSLMVDAGQLTDPVDWSKTLDQQYLSESDRATF</sequence>
<reference evidence="6 7" key="1">
    <citation type="submission" date="2013-08" db="EMBL/GenBank/DDBJ databases">
        <title>The genome sequence of Knoellia aerolata.</title>
        <authorList>
            <person name="Zhu W."/>
            <person name="Wang G."/>
        </authorList>
    </citation>
    <scope>NUCLEOTIDE SEQUENCE [LARGE SCALE GENOMIC DNA]</scope>
    <source>
        <strain evidence="6 7">DSM 18566</strain>
    </source>
</reference>
<feature type="domain" description="SsuA/THI5-like" evidence="5">
    <location>
        <begin position="62"/>
        <end position="260"/>
    </location>
</feature>
<proteinExistence type="inferred from homology"/>
<organism evidence="6 7">
    <name type="scientific">Knoellia aerolata DSM 18566</name>
    <dbReference type="NCBI Taxonomy" id="1385519"/>
    <lineage>
        <taxon>Bacteria</taxon>
        <taxon>Bacillati</taxon>
        <taxon>Actinomycetota</taxon>
        <taxon>Actinomycetes</taxon>
        <taxon>Micrococcales</taxon>
        <taxon>Intrasporangiaceae</taxon>
        <taxon>Knoellia</taxon>
    </lineage>
</organism>
<evidence type="ECO:0000259" key="5">
    <source>
        <dbReference type="Pfam" id="PF09084"/>
    </source>
</evidence>
<dbReference type="Gene3D" id="3.40.190.10">
    <property type="entry name" value="Periplasmic binding protein-like II"/>
    <property type="match status" value="2"/>
</dbReference>
<keyword evidence="7" id="KW-1185">Reference proteome</keyword>
<feature type="chain" id="PRO_5038858827" evidence="4">
    <location>
        <begin position="17"/>
        <end position="337"/>
    </location>
</feature>
<evidence type="ECO:0000313" key="6">
    <source>
        <dbReference type="EMBL" id="KGN41565.1"/>
    </source>
</evidence>
<dbReference type="PANTHER" id="PTHR30024">
    <property type="entry name" value="ALIPHATIC SULFONATES-BINDING PROTEIN-RELATED"/>
    <property type="match status" value="1"/>
</dbReference>
<keyword evidence="3 4" id="KW-0732">Signal</keyword>
<dbReference type="STRING" id="1385519.N801_18240"/>
<comment type="subcellular location">
    <subcellularLocation>
        <location evidence="1">Periplasm</location>
    </subcellularLocation>
</comment>
<gene>
    <name evidence="6" type="ORF">N801_18240</name>
</gene>
<dbReference type="PANTHER" id="PTHR30024:SF47">
    <property type="entry name" value="TAURINE-BINDING PERIPLASMIC PROTEIN"/>
    <property type="match status" value="1"/>
</dbReference>
<dbReference type="AlphaFoldDB" id="A0A0A0JW07"/>
<dbReference type="Pfam" id="PF09084">
    <property type="entry name" value="NMT1"/>
    <property type="match status" value="1"/>
</dbReference>
<name>A0A0A0JW07_9MICO</name>
<dbReference type="eggNOG" id="COG0715">
    <property type="taxonomic scope" value="Bacteria"/>
</dbReference>
<dbReference type="RefSeq" id="WP_052112744.1">
    <property type="nucleotide sequence ID" value="NZ_AVPL01000015.1"/>
</dbReference>
<comment type="similarity">
    <text evidence="2">Belongs to the bacterial solute-binding protein SsuA/TauA family.</text>
</comment>
<feature type="signal peptide" evidence="4">
    <location>
        <begin position="1"/>
        <end position="16"/>
    </location>
</feature>
<evidence type="ECO:0000313" key="7">
    <source>
        <dbReference type="Proteomes" id="UP000030013"/>
    </source>
</evidence>
<dbReference type="GO" id="GO:0042597">
    <property type="term" value="C:periplasmic space"/>
    <property type="evidence" value="ECO:0007669"/>
    <property type="project" value="UniProtKB-SubCell"/>
</dbReference>
<dbReference type="SUPFAM" id="SSF53850">
    <property type="entry name" value="Periplasmic binding protein-like II"/>
    <property type="match status" value="1"/>
</dbReference>
<dbReference type="Proteomes" id="UP000030013">
    <property type="component" value="Unassembled WGS sequence"/>
</dbReference>
<dbReference type="EMBL" id="AVPL01000015">
    <property type="protein sequence ID" value="KGN41565.1"/>
    <property type="molecule type" value="Genomic_DNA"/>
</dbReference>
<evidence type="ECO:0000256" key="2">
    <source>
        <dbReference type="ARBA" id="ARBA00010742"/>
    </source>
</evidence>
<protein>
    <submittedName>
        <fullName evidence="6">Substrate-binding protein, ABC transporter</fullName>
    </submittedName>
</protein>
<accession>A0A0A0JW07</accession>
<evidence type="ECO:0000256" key="3">
    <source>
        <dbReference type="ARBA" id="ARBA00022729"/>
    </source>
</evidence>
<dbReference type="InterPro" id="IPR015168">
    <property type="entry name" value="SsuA/THI5"/>
</dbReference>
<evidence type="ECO:0000256" key="4">
    <source>
        <dbReference type="SAM" id="SignalP"/>
    </source>
</evidence>
<dbReference type="OrthoDB" id="174578at2"/>
<evidence type="ECO:0000256" key="1">
    <source>
        <dbReference type="ARBA" id="ARBA00004418"/>
    </source>
</evidence>
<dbReference type="PROSITE" id="PS51257">
    <property type="entry name" value="PROKAR_LIPOPROTEIN"/>
    <property type="match status" value="1"/>
</dbReference>
<comment type="caution">
    <text evidence="6">The sequence shown here is derived from an EMBL/GenBank/DDBJ whole genome shotgun (WGS) entry which is preliminary data.</text>
</comment>